<dbReference type="FunCoup" id="A0A0D2A531">
    <property type="interactions" value="124"/>
</dbReference>
<evidence type="ECO:0000256" key="14">
    <source>
        <dbReference type="ARBA" id="ARBA00023239"/>
    </source>
</evidence>
<dbReference type="Gene3D" id="3.20.19.10">
    <property type="entry name" value="Aconitase, domain 4"/>
    <property type="match status" value="1"/>
</dbReference>
<comment type="pathway">
    <text evidence="3 17">Amino-acid biosynthesis; L-lysine biosynthesis via AAA pathway; L-alpha-aminoadipate from 2-oxoglutarate: step 3/5.</text>
</comment>
<keyword evidence="8 17" id="KW-0479">Metal-binding</keyword>
<evidence type="ECO:0000256" key="9">
    <source>
        <dbReference type="ARBA" id="ARBA00022946"/>
    </source>
</evidence>
<keyword evidence="12 17" id="KW-0496">Mitochondrion</keyword>
<dbReference type="EC" id="4.2.1.36" evidence="5 17"/>
<dbReference type="GO" id="GO:0051539">
    <property type="term" value="F:4 iron, 4 sulfur cluster binding"/>
    <property type="evidence" value="ECO:0007669"/>
    <property type="project" value="UniProtKB-UniRule"/>
</dbReference>
<dbReference type="InParanoid" id="A0A0D2A531"/>
<dbReference type="SUPFAM" id="SSF52016">
    <property type="entry name" value="LeuD/IlvD-like"/>
    <property type="match status" value="1"/>
</dbReference>
<evidence type="ECO:0000256" key="4">
    <source>
        <dbReference type="ARBA" id="ARBA00007185"/>
    </source>
</evidence>
<dbReference type="CDD" id="cd01674">
    <property type="entry name" value="Homoaconitase_Swivel"/>
    <property type="match status" value="1"/>
</dbReference>
<dbReference type="SUPFAM" id="SSF53732">
    <property type="entry name" value="Aconitase iron-sulfur domain"/>
    <property type="match status" value="1"/>
</dbReference>
<comment type="cofactor">
    <cofactor evidence="17">
        <name>[4Fe-4S] cluster</name>
        <dbReference type="ChEBI" id="CHEBI:49883"/>
    </cofactor>
    <text evidence="17">Binds 1 [4Fe-4S] cluster per subunit.</text>
</comment>
<dbReference type="Gene3D" id="3.30.499.10">
    <property type="entry name" value="Aconitase, domain 3"/>
    <property type="match status" value="2"/>
</dbReference>
<evidence type="ECO:0000256" key="5">
    <source>
        <dbReference type="ARBA" id="ARBA00012022"/>
    </source>
</evidence>
<protein>
    <recommendedName>
        <fullName evidence="6 17">Homoaconitase, mitochondrial</fullName>
        <ecNumber evidence="5 17">4.2.1.36</ecNumber>
    </recommendedName>
    <alternativeName>
        <fullName evidence="16 17">Homoaconitate hydratase</fullName>
    </alternativeName>
</protein>
<evidence type="ECO:0000256" key="6">
    <source>
        <dbReference type="ARBA" id="ARBA00021560"/>
    </source>
</evidence>
<dbReference type="Pfam" id="PF00694">
    <property type="entry name" value="Aconitase_C"/>
    <property type="match status" value="1"/>
</dbReference>
<dbReference type="PRINTS" id="PR00415">
    <property type="entry name" value="ACONITASE"/>
</dbReference>
<dbReference type="STRING" id="253628.A0A0D2A531"/>
<keyword evidence="11 17" id="KW-0411">Iron-sulfur</keyword>
<dbReference type="VEuPathDB" id="FungiDB:PV09_07072"/>
<evidence type="ECO:0000256" key="2">
    <source>
        <dbReference type="ARBA" id="ARBA00004173"/>
    </source>
</evidence>
<dbReference type="GO" id="GO:0046872">
    <property type="term" value="F:metal ion binding"/>
    <property type="evidence" value="ECO:0007669"/>
    <property type="project" value="UniProtKB-UniRule"/>
</dbReference>
<dbReference type="InterPro" id="IPR015928">
    <property type="entry name" value="Aconitase/3IPM_dehydase_swvl"/>
</dbReference>
<dbReference type="InterPro" id="IPR018136">
    <property type="entry name" value="Aconitase_4Fe-4S_BS"/>
</dbReference>
<dbReference type="FunFam" id="3.30.499.10:FF:000013">
    <property type="entry name" value="Homoaconitase, mitochondrial"/>
    <property type="match status" value="1"/>
</dbReference>
<evidence type="ECO:0000256" key="3">
    <source>
        <dbReference type="ARBA" id="ARBA00005106"/>
    </source>
</evidence>
<dbReference type="InterPro" id="IPR050067">
    <property type="entry name" value="IPM_dehydratase_rel_enz"/>
</dbReference>
<evidence type="ECO:0000259" key="18">
    <source>
        <dbReference type="Pfam" id="PF00330"/>
    </source>
</evidence>
<dbReference type="GO" id="GO:0005739">
    <property type="term" value="C:mitochondrion"/>
    <property type="evidence" value="ECO:0007669"/>
    <property type="project" value="UniProtKB-SubCell"/>
</dbReference>
<evidence type="ECO:0000256" key="10">
    <source>
        <dbReference type="ARBA" id="ARBA00023004"/>
    </source>
</evidence>
<comment type="function">
    <text evidence="1 17">Catalyzes the reversible hydration of cis-homoaconitate to (2R,3S)-homoisocitrate, a step in the alpha-aminoadipate pathway for lysine biosynthesis.</text>
</comment>
<accession>A0A0D2A531</accession>
<name>A0A0D2A531_9PEZI</name>
<keyword evidence="7 17" id="KW-0028">Amino-acid biosynthesis</keyword>
<dbReference type="UniPathway" id="UPA00033">
    <property type="reaction ID" value="UER01027"/>
</dbReference>
<keyword evidence="13 17" id="KW-0457">Lysine biosynthesis</keyword>
<dbReference type="GeneID" id="27315045"/>
<evidence type="ECO:0000256" key="11">
    <source>
        <dbReference type="ARBA" id="ARBA00023014"/>
    </source>
</evidence>
<evidence type="ECO:0000313" key="21">
    <source>
        <dbReference type="Proteomes" id="UP000053259"/>
    </source>
</evidence>
<dbReference type="NCBIfam" id="TIGR00139">
    <property type="entry name" value="h_aconitase"/>
    <property type="match status" value="1"/>
</dbReference>
<evidence type="ECO:0000256" key="16">
    <source>
        <dbReference type="ARBA" id="ARBA00032706"/>
    </source>
</evidence>
<dbReference type="PANTHER" id="PTHR43822:SF2">
    <property type="entry name" value="HOMOACONITASE, MITOCHONDRIAL"/>
    <property type="match status" value="1"/>
</dbReference>
<dbReference type="InterPro" id="IPR004418">
    <property type="entry name" value="Homoaconitase_mito"/>
</dbReference>
<comment type="catalytic activity">
    <reaction evidence="15 17">
        <text>(2R,3S)-homoisocitrate = cis-homoaconitate + H2O</text>
        <dbReference type="Rhea" id="RHEA:15485"/>
        <dbReference type="ChEBI" id="CHEBI:15377"/>
        <dbReference type="ChEBI" id="CHEBI:15404"/>
        <dbReference type="ChEBI" id="CHEBI:58174"/>
        <dbReference type="EC" id="4.2.1.36"/>
    </reaction>
</comment>
<feature type="domain" description="Aconitase A/isopropylmalate dehydratase small subunit swivel" evidence="19">
    <location>
        <begin position="588"/>
        <end position="701"/>
    </location>
</feature>
<dbReference type="RefSeq" id="XP_016211469.1">
    <property type="nucleotide sequence ID" value="XM_016360792.1"/>
</dbReference>
<organism evidence="20 21">
    <name type="scientific">Verruconis gallopava</name>
    <dbReference type="NCBI Taxonomy" id="253628"/>
    <lineage>
        <taxon>Eukaryota</taxon>
        <taxon>Fungi</taxon>
        <taxon>Dikarya</taxon>
        <taxon>Ascomycota</taxon>
        <taxon>Pezizomycotina</taxon>
        <taxon>Dothideomycetes</taxon>
        <taxon>Pleosporomycetidae</taxon>
        <taxon>Venturiales</taxon>
        <taxon>Sympoventuriaceae</taxon>
        <taxon>Verruconis</taxon>
    </lineage>
</organism>
<dbReference type="InterPro" id="IPR001030">
    <property type="entry name" value="Acoase/IPM_deHydtase_lsu_aba"/>
</dbReference>
<evidence type="ECO:0000313" key="20">
    <source>
        <dbReference type="EMBL" id="KIW01600.1"/>
    </source>
</evidence>
<evidence type="ECO:0000256" key="12">
    <source>
        <dbReference type="ARBA" id="ARBA00023128"/>
    </source>
</evidence>
<dbReference type="PROSITE" id="PS01244">
    <property type="entry name" value="ACONITASE_2"/>
    <property type="match status" value="1"/>
</dbReference>
<evidence type="ECO:0000259" key="19">
    <source>
        <dbReference type="Pfam" id="PF00694"/>
    </source>
</evidence>
<feature type="domain" description="Aconitase/3-isopropylmalate dehydratase large subunit alpha/beta/alpha" evidence="18">
    <location>
        <begin position="81"/>
        <end position="518"/>
    </location>
</feature>
<dbReference type="AlphaFoldDB" id="A0A0D2A531"/>
<sequence length="785" mass="84664">MSARRLLSSRIVSVRPRLPIARTASSIVPRFSPARYISSSRNVRQDIQAFHSQLSDPTASAFLSSLSKSSPPPVPQTLTEKIVQRYAVGLPEGKFVKSGDYVTLQPHKVMTHDNSYPVAMKFKSIGATKIKNPDQLVMTIDHDVQNKSEKNLKKYADIQAFAKEHGVDSYPPGRGIGHQIMVEEGYAWPGTLAVASDSHSNHYGGVGCLGTPIVRTDAASIWATGKTWWQIPPVAKVTFTGTLPEGTTGKDVIVALCGLFKNDEVLNHAIEFTGSEETMRSLPIDARLTIANQSTEWGGLSGLFPIDSVLRAWLRAKATEYALYDPVTAKRFNHQRLDELFANPLTADKGAKYAKYLTLNLSTLCPYVSGPNSVKVATPLYELEKQNIKVDRAYLVSCTNSRRSDFAAAAKVFRDAAAKNNGVVPKVPEHVKLYISAASTLEQAAAEEQGDWQVLLDAGATPLVSGCGPCIGLGTGLLEPGEVGISASNRNFKGRMGSREAQAYLASPEVVAASALAGKIAGPGWYSRPADWAGVEASEGEPFEEKSVDEALEAIIGKLDSIIDSSTSSTSTETEAGEDKAETLTELYPGFPEKIEGELVFCDADNLNTDGIYPGKYTYQDDVSKEKMAEVCMENYDPAFRDVAKPGDILVGGFNFGTGSSREQAATAILAKGIPLVVAGSFGNIFSRNSINNALMGVEVPKLIHRLREVFGSASSDDGKAAGAKVLTRRTGWTMVWDVRRSTVTIKESDGTSWSQKVGELPPNVQEVIAKGGLENWVKAQIESS</sequence>
<dbReference type="InterPro" id="IPR015931">
    <property type="entry name" value="Acnase/IPM_dHydase_lsu_aba_1/3"/>
</dbReference>
<keyword evidence="21" id="KW-1185">Reference proteome</keyword>
<dbReference type="InterPro" id="IPR039386">
    <property type="entry name" value="Homoaconitase_swivel"/>
</dbReference>
<dbReference type="OrthoDB" id="10262323at2759"/>
<keyword evidence="10 17" id="KW-0408">Iron</keyword>
<gene>
    <name evidence="20" type="ORF">PV09_07072</name>
</gene>
<evidence type="ECO:0000256" key="13">
    <source>
        <dbReference type="ARBA" id="ARBA00023154"/>
    </source>
</evidence>
<dbReference type="GO" id="GO:0019878">
    <property type="term" value="P:lysine biosynthetic process via aminoadipic acid"/>
    <property type="evidence" value="ECO:0007669"/>
    <property type="project" value="UniProtKB-UniRule"/>
</dbReference>
<evidence type="ECO:0000256" key="17">
    <source>
        <dbReference type="RuleBase" id="RU362038"/>
    </source>
</evidence>
<dbReference type="InterPro" id="IPR000573">
    <property type="entry name" value="AconitaseA/IPMdHydase_ssu_swvl"/>
</dbReference>
<evidence type="ECO:0000256" key="8">
    <source>
        <dbReference type="ARBA" id="ARBA00022723"/>
    </source>
</evidence>
<reference evidence="20 21" key="1">
    <citation type="submission" date="2015-01" db="EMBL/GenBank/DDBJ databases">
        <title>The Genome Sequence of Ochroconis gallopava CBS43764.</title>
        <authorList>
            <consortium name="The Broad Institute Genomics Platform"/>
            <person name="Cuomo C."/>
            <person name="de Hoog S."/>
            <person name="Gorbushina A."/>
            <person name="Stielow B."/>
            <person name="Teixiera M."/>
            <person name="Abouelleil A."/>
            <person name="Chapman S.B."/>
            <person name="Priest M."/>
            <person name="Young S.K."/>
            <person name="Wortman J."/>
            <person name="Nusbaum C."/>
            <person name="Birren B."/>
        </authorList>
    </citation>
    <scope>NUCLEOTIDE SEQUENCE [LARGE SCALE GENOMIC DNA]</scope>
    <source>
        <strain evidence="20 21">CBS 43764</strain>
    </source>
</reference>
<evidence type="ECO:0000256" key="15">
    <source>
        <dbReference type="ARBA" id="ARBA00029338"/>
    </source>
</evidence>
<comment type="subcellular location">
    <subcellularLocation>
        <location evidence="2 17">Mitochondrion</location>
    </subcellularLocation>
</comment>
<dbReference type="EMBL" id="KN847554">
    <property type="protein sequence ID" value="KIW01600.1"/>
    <property type="molecule type" value="Genomic_DNA"/>
</dbReference>
<dbReference type="Pfam" id="PF00330">
    <property type="entry name" value="Aconitase"/>
    <property type="match status" value="1"/>
</dbReference>
<evidence type="ECO:0000256" key="1">
    <source>
        <dbReference type="ARBA" id="ARBA00003422"/>
    </source>
</evidence>
<dbReference type="HOGENOM" id="CLU_006714_3_1_1"/>
<dbReference type="GO" id="GO:0004409">
    <property type="term" value="F:homoaconitate hydratase activity"/>
    <property type="evidence" value="ECO:0007669"/>
    <property type="project" value="UniProtKB-UniRule"/>
</dbReference>
<dbReference type="InterPro" id="IPR036008">
    <property type="entry name" value="Aconitase_4Fe-4S_dom"/>
</dbReference>
<dbReference type="Proteomes" id="UP000053259">
    <property type="component" value="Unassembled WGS sequence"/>
</dbReference>
<comment type="similarity">
    <text evidence="4 17">Belongs to the aconitase/IPM isomerase family.</text>
</comment>
<evidence type="ECO:0000256" key="7">
    <source>
        <dbReference type="ARBA" id="ARBA00022605"/>
    </source>
</evidence>
<keyword evidence="14 17" id="KW-0456">Lyase</keyword>
<keyword evidence="9 17" id="KW-0809">Transit peptide</keyword>
<proteinExistence type="inferred from homology"/>
<dbReference type="PANTHER" id="PTHR43822">
    <property type="entry name" value="HOMOACONITASE, MITOCHONDRIAL-RELATED"/>
    <property type="match status" value="1"/>
</dbReference>